<comment type="subcellular location">
    <subcellularLocation>
        <location evidence="1">Membrane</location>
        <topology evidence="1">Multi-pass membrane protein</topology>
    </subcellularLocation>
</comment>
<comment type="caution">
    <text evidence="7">The sequence shown here is derived from an EMBL/GenBank/DDBJ whole genome shotgun (WGS) entry which is preliminary data.</text>
</comment>
<gene>
    <name evidence="7" type="ORF">CLV25_101261</name>
</gene>
<sequence length="194" mass="21413">MNLFERVKQIIISPKTEWQTIDSEDTPAQELLFKYLLVLALIPAAATFIGYGIMGTSYGKIIQIEGSISFGIRQGIISYASTIFAVYLASWVIGFLAPSFGSEKNFGRAFTLVVYSYTPSLVAGVVLIFPALAFIQMVAGIYGLYILYLGLKPMMKTPEDKQPIYFLISLLVIIMVSIAISAIFAAIFVTKYVM</sequence>
<organism evidence="7 8">
    <name type="scientific">Acetobacteroides hydrogenigenes</name>
    <dbReference type="NCBI Taxonomy" id="979970"/>
    <lineage>
        <taxon>Bacteria</taxon>
        <taxon>Pseudomonadati</taxon>
        <taxon>Bacteroidota</taxon>
        <taxon>Bacteroidia</taxon>
        <taxon>Bacteroidales</taxon>
        <taxon>Rikenellaceae</taxon>
        <taxon>Acetobacteroides</taxon>
    </lineage>
</organism>
<evidence type="ECO:0000313" key="8">
    <source>
        <dbReference type="Proteomes" id="UP000294830"/>
    </source>
</evidence>
<evidence type="ECO:0000256" key="2">
    <source>
        <dbReference type="ARBA" id="ARBA00022692"/>
    </source>
</evidence>
<name>A0A4R2EZH5_9BACT</name>
<evidence type="ECO:0000313" key="7">
    <source>
        <dbReference type="EMBL" id="TCN73043.1"/>
    </source>
</evidence>
<dbReference type="OrthoDB" id="7423401at2"/>
<dbReference type="Pfam" id="PF04893">
    <property type="entry name" value="Yip1"/>
    <property type="match status" value="1"/>
</dbReference>
<feature type="transmembrane region" description="Helical" evidence="5">
    <location>
        <begin position="32"/>
        <end position="55"/>
    </location>
</feature>
<reference evidence="7 8" key="1">
    <citation type="submission" date="2019-03" db="EMBL/GenBank/DDBJ databases">
        <title>Genomic Encyclopedia of Archaeal and Bacterial Type Strains, Phase II (KMG-II): from individual species to whole genera.</title>
        <authorList>
            <person name="Goeker M."/>
        </authorList>
    </citation>
    <scope>NUCLEOTIDE SEQUENCE [LARGE SCALE GENOMIC DNA]</scope>
    <source>
        <strain evidence="7 8">RL-C</strain>
    </source>
</reference>
<dbReference type="InterPro" id="IPR006977">
    <property type="entry name" value="Yip1_dom"/>
</dbReference>
<evidence type="ECO:0000256" key="4">
    <source>
        <dbReference type="ARBA" id="ARBA00023136"/>
    </source>
</evidence>
<keyword evidence="3 5" id="KW-1133">Transmembrane helix</keyword>
<feature type="transmembrane region" description="Helical" evidence="5">
    <location>
        <begin position="121"/>
        <end position="151"/>
    </location>
</feature>
<proteinExistence type="predicted"/>
<dbReference type="RefSeq" id="WP_131837827.1">
    <property type="nucleotide sequence ID" value="NZ_SLWB01000001.1"/>
</dbReference>
<evidence type="ECO:0000256" key="5">
    <source>
        <dbReference type="SAM" id="Phobius"/>
    </source>
</evidence>
<evidence type="ECO:0000256" key="3">
    <source>
        <dbReference type="ARBA" id="ARBA00022989"/>
    </source>
</evidence>
<dbReference type="Proteomes" id="UP000294830">
    <property type="component" value="Unassembled WGS sequence"/>
</dbReference>
<dbReference type="EMBL" id="SLWB01000001">
    <property type="protein sequence ID" value="TCN73043.1"/>
    <property type="molecule type" value="Genomic_DNA"/>
</dbReference>
<dbReference type="GO" id="GO:0016020">
    <property type="term" value="C:membrane"/>
    <property type="evidence" value="ECO:0007669"/>
    <property type="project" value="UniProtKB-SubCell"/>
</dbReference>
<accession>A0A4R2EZH5</accession>
<protein>
    <submittedName>
        <fullName evidence="7">Yip1-like protein</fullName>
    </submittedName>
</protein>
<dbReference type="AlphaFoldDB" id="A0A4R2EZH5"/>
<evidence type="ECO:0000256" key="1">
    <source>
        <dbReference type="ARBA" id="ARBA00004141"/>
    </source>
</evidence>
<keyword evidence="4 5" id="KW-0472">Membrane</keyword>
<feature type="domain" description="Yip1" evidence="6">
    <location>
        <begin position="8"/>
        <end position="179"/>
    </location>
</feature>
<feature type="transmembrane region" description="Helical" evidence="5">
    <location>
        <begin position="76"/>
        <end position="101"/>
    </location>
</feature>
<feature type="transmembrane region" description="Helical" evidence="5">
    <location>
        <begin position="163"/>
        <end position="189"/>
    </location>
</feature>
<keyword evidence="2 5" id="KW-0812">Transmembrane</keyword>
<keyword evidence="8" id="KW-1185">Reference proteome</keyword>
<evidence type="ECO:0000259" key="6">
    <source>
        <dbReference type="Pfam" id="PF04893"/>
    </source>
</evidence>